<dbReference type="KEGG" id="fsl:EJO69_02470"/>
<accession>A0A3S8Z703</accession>
<feature type="domain" description="Electron transfer flavoprotein alpha/beta-subunit N-terminal" evidence="5">
    <location>
        <begin position="21"/>
        <end position="211"/>
    </location>
</feature>
<gene>
    <name evidence="6" type="ORF">EJO69_02470</name>
</gene>
<dbReference type="InterPro" id="IPR014730">
    <property type="entry name" value="ETF_a/b_N"/>
</dbReference>
<reference evidence="6 7" key="1">
    <citation type="submission" date="2018-12" db="EMBL/GenBank/DDBJ databases">
        <title>Complete genome sequence of Flaviflexus salsibiostraticola KCTC 33148.</title>
        <authorList>
            <person name="Bae J.-W."/>
        </authorList>
    </citation>
    <scope>NUCLEOTIDE SEQUENCE [LARGE SCALE GENOMIC DNA]</scope>
    <source>
        <strain evidence="6 7">KCTC 33148</strain>
    </source>
</reference>
<dbReference type="OrthoDB" id="9804960at2"/>
<dbReference type="PANTHER" id="PTHR21294">
    <property type="entry name" value="ELECTRON TRANSFER FLAVOPROTEIN BETA-SUBUNIT"/>
    <property type="match status" value="1"/>
</dbReference>
<dbReference type="AlphaFoldDB" id="A0A3S8Z703"/>
<dbReference type="InterPro" id="IPR014729">
    <property type="entry name" value="Rossmann-like_a/b/a_fold"/>
</dbReference>
<evidence type="ECO:0000313" key="6">
    <source>
        <dbReference type="EMBL" id="AZN29292.1"/>
    </source>
</evidence>
<dbReference type="EMBL" id="CP034438">
    <property type="protein sequence ID" value="AZN29292.1"/>
    <property type="molecule type" value="Genomic_DNA"/>
</dbReference>
<name>A0A3S8Z703_9ACTO</name>
<dbReference type="SUPFAM" id="SSF52402">
    <property type="entry name" value="Adenine nucleotide alpha hydrolases-like"/>
    <property type="match status" value="1"/>
</dbReference>
<dbReference type="SMART" id="SM00893">
    <property type="entry name" value="ETF"/>
    <property type="match status" value="1"/>
</dbReference>
<evidence type="ECO:0000259" key="5">
    <source>
        <dbReference type="SMART" id="SM00893"/>
    </source>
</evidence>
<evidence type="ECO:0000256" key="3">
    <source>
        <dbReference type="ARBA" id="ARBA00025649"/>
    </source>
</evidence>
<dbReference type="PANTHER" id="PTHR21294:SF17">
    <property type="entry name" value="PROTEIN FIXA"/>
    <property type="match status" value="1"/>
</dbReference>
<organism evidence="6 7">
    <name type="scientific">Flaviflexus salsibiostraticola</name>
    <dbReference type="NCBI Taxonomy" id="1282737"/>
    <lineage>
        <taxon>Bacteria</taxon>
        <taxon>Bacillati</taxon>
        <taxon>Actinomycetota</taxon>
        <taxon>Actinomycetes</taxon>
        <taxon>Actinomycetales</taxon>
        <taxon>Actinomycetaceae</taxon>
        <taxon>Flaviflexus</taxon>
    </lineage>
</organism>
<dbReference type="GO" id="GO:0009055">
    <property type="term" value="F:electron transfer activity"/>
    <property type="evidence" value="ECO:0007669"/>
    <property type="project" value="InterPro"/>
</dbReference>
<dbReference type="Proteomes" id="UP000270021">
    <property type="component" value="Chromosome"/>
</dbReference>
<protein>
    <recommendedName>
        <fullName evidence="4">Electron transfer flavoprotein small subunit</fullName>
    </recommendedName>
</protein>
<dbReference type="Pfam" id="PF01012">
    <property type="entry name" value="ETF"/>
    <property type="match status" value="1"/>
</dbReference>
<comment type="cofactor">
    <cofactor evidence="1">
        <name>FAD</name>
        <dbReference type="ChEBI" id="CHEBI:57692"/>
    </cofactor>
</comment>
<sequence length="250" mass="25276">MSVVVAYKYAFNPQDASVGADGQIDWSRAKPAVSEYDPVAIGLARTIAGDGEVVGVSVGTAAVASSMAKKNAISKGLDRALVVADDASAEWNATKVASALAGLVRRVDDVEVVLAGDSSIDEGARIVPAILAGHLGWPCFQDVLGVQKTADGVTVIQAVTGGTRTIDITGPAVLAATSDAVEVKAASMKDILAAGKKPLEEATADEVGVSDAAVTVTDRSRPAPQARKNDIRSSADAAGLAGELRAAGIL</sequence>
<evidence type="ECO:0000256" key="2">
    <source>
        <dbReference type="ARBA" id="ARBA00011355"/>
    </source>
</evidence>
<dbReference type="InterPro" id="IPR012255">
    <property type="entry name" value="ETF_b"/>
</dbReference>
<proteinExistence type="predicted"/>
<evidence type="ECO:0000256" key="1">
    <source>
        <dbReference type="ARBA" id="ARBA00001974"/>
    </source>
</evidence>
<dbReference type="Gene3D" id="3.40.50.620">
    <property type="entry name" value="HUPs"/>
    <property type="match status" value="1"/>
</dbReference>
<evidence type="ECO:0000313" key="7">
    <source>
        <dbReference type="Proteomes" id="UP000270021"/>
    </source>
</evidence>
<evidence type="ECO:0000256" key="4">
    <source>
        <dbReference type="ARBA" id="ARBA00042002"/>
    </source>
</evidence>
<comment type="subunit">
    <text evidence="2">Heterodimer of an alpha and a beta subunit.</text>
</comment>
<dbReference type="RefSeq" id="WP_126038775.1">
    <property type="nucleotide sequence ID" value="NZ_CP034438.1"/>
</dbReference>
<comment type="function">
    <text evidence="3">The electron transfer flavoprotein serves as a specific electron acceptor for other dehydrogenases. It transfers the electrons to the main respiratory chain via ETF-ubiquinone oxidoreductase (ETF dehydrogenase).</text>
</comment>
<keyword evidence="7" id="KW-1185">Reference proteome</keyword>